<keyword evidence="4" id="KW-0946">Virion</keyword>
<organism evidence="11">
    <name type="scientific">Xinzhou nematode virus 4</name>
    <dbReference type="NCBI Taxonomy" id="1923772"/>
    <lineage>
        <taxon>Viruses</taxon>
        <taxon>Riboviria</taxon>
        <taxon>Orthornavirae</taxon>
        <taxon>Negarnaviricota</taxon>
        <taxon>Haploviricotina</taxon>
        <taxon>Monjiviricetes</taxon>
        <taxon>Mononegavirales</taxon>
        <taxon>Rhabdoviridae</taxon>
        <taxon>Alpharhabdovirinae</taxon>
        <taxon>Alphanemrhavirus</taxon>
        <taxon>Alphanemrhavirus xinzhou</taxon>
    </lineage>
</organism>
<dbReference type="InterPro" id="IPR001903">
    <property type="entry name" value="Rhabdo_glycop_FD"/>
</dbReference>
<dbReference type="Proteomes" id="UP000203743">
    <property type="component" value="Segment"/>
</dbReference>
<evidence type="ECO:0000256" key="2">
    <source>
        <dbReference type="ARBA" id="ARBA00022692"/>
    </source>
</evidence>
<keyword evidence="8" id="KW-0325">Glycoprotein</keyword>
<dbReference type="Pfam" id="PF00974">
    <property type="entry name" value="Rhabdo_glycop_FD"/>
    <property type="match status" value="1"/>
</dbReference>
<dbReference type="GO" id="GO:0019031">
    <property type="term" value="C:viral envelope"/>
    <property type="evidence" value="ECO:0007669"/>
    <property type="project" value="UniProtKB-KW"/>
</dbReference>
<dbReference type="GeneID" id="30999525"/>
<dbReference type="SUPFAM" id="SSF161008">
    <property type="entry name" value="Viral glycoprotein ectodomain-like"/>
    <property type="match status" value="1"/>
</dbReference>
<dbReference type="Pfam" id="PF24833">
    <property type="entry name" value="Rhabdo_glycop_CD"/>
    <property type="match status" value="1"/>
</dbReference>
<evidence type="ECO:0000256" key="8">
    <source>
        <dbReference type="ARBA" id="ARBA00023180"/>
    </source>
</evidence>
<keyword evidence="2" id="KW-0812">Transmembrane</keyword>
<dbReference type="OrthoDB" id="21147at10239"/>
<feature type="domain" description="Spike glycoprotein fusion" evidence="9">
    <location>
        <begin position="70"/>
        <end position="174"/>
    </location>
</feature>
<accession>A0A1L3KNB2</accession>
<sequence length="539" mass="61013">MDVSAIKVLLAVLSVVHPILIPDCKSNTVWFPATLDISMCPLPLTEYTSSIFKEGQIGLFSPEDMTQKLVDGAICYIKVSKVKCTTGFFWSQNIQKSVSFRRPPKSACRDHIDQQREEISFTEAEFPTPVCKFQLLSSTTTTTESETLIVEPHPIEYSYRDQLLLNSVLLRGKCRERICPTYRLEAYWIAKDPLPDCPPMTRHPAKIYFDGQKPVSVISDVLPPLGLKGSCRTVYCGQPGIRTVENIFINISGVDITSQIPTCTERHQLEGFSKDISSKGELLTFEEHTKYTLCIYAVILMKSLEVKHPYLLSVFQPQFAGSHPCYRIFNRTTIMKAICPYIHMDPVGVSPHGVIGTDKHSKPVIWKFWDALTKEKCPSLGPNGIIRDEQCKVHYPHEYVGSDIMSLIGEMMRDHAPIEKSFDILTRNTQSGNVEISDKRKSQSDSRSFIDAMSDDFTTLKADFLIAVKAFAGFCVVCVLYKLKFFKLITKMLCCCISLGKLSTKLFVASSSTVLRSSNTHRLRRRQRRHEEIEMNPFA</sequence>
<evidence type="ECO:0000256" key="7">
    <source>
        <dbReference type="ARBA" id="ARBA00023136"/>
    </source>
</evidence>
<evidence type="ECO:0000313" key="12">
    <source>
        <dbReference type="Proteomes" id="UP000203743"/>
    </source>
</evidence>
<evidence type="ECO:0000256" key="1">
    <source>
        <dbReference type="ARBA" id="ARBA00004563"/>
    </source>
</evidence>
<keyword evidence="3" id="KW-0732">Signal</keyword>
<dbReference type="KEGG" id="vg:30999525"/>
<dbReference type="EMBL" id="KX884462">
    <property type="protein sequence ID" value="APG78856.1"/>
    <property type="molecule type" value="Genomic_RNA"/>
</dbReference>
<dbReference type="InterPro" id="IPR055447">
    <property type="entry name" value="Rhabdo_glycop_CD"/>
</dbReference>
<evidence type="ECO:0000256" key="6">
    <source>
        <dbReference type="ARBA" id="ARBA00022989"/>
    </source>
</evidence>
<evidence type="ECO:0000256" key="5">
    <source>
        <dbReference type="ARBA" id="ARBA00022879"/>
    </source>
</evidence>
<keyword evidence="6" id="KW-1133">Transmembrane helix</keyword>
<evidence type="ECO:0000256" key="3">
    <source>
        <dbReference type="ARBA" id="ARBA00022729"/>
    </source>
</evidence>
<evidence type="ECO:0000259" key="9">
    <source>
        <dbReference type="Pfam" id="PF00974"/>
    </source>
</evidence>
<name>A0A1L3KNB2_9RHAB</name>
<feature type="domain" description="Spike glycoprotein G central" evidence="10">
    <location>
        <begin position="285"/>
        <end position="385"/>
    </location>
</feature>
<keyword evidence="12" id="KW-1185">Reference proteome</keyword>
<keyword evidence="7" id="KW-0472">Membrane</keyword>
<reference evidence="11" key="1">
    <citation type="journal article" date="2016" name="Nature">
        <title>Redefining the invertebrate RNA virosphere.</title>
        <authorList>
            <person name="Shi M."/>
            <person name="Lin X.D."/>
            <person name="Tian J.H."/>
            <person name="Chen L.J."/>
            <person name="Chen X."/>
            <person name="Li C.X."/>
            <person name="Qin X.C."/>
            <person name="Li J."/>
            <person name="Cao J.P."/>
            <person name="Eden J.S."/>
            <person name="Buchmann J."/>
            <person name="Wang W."/>
            <person name="Xu J."/>
            <person name="Holmes E.C."/>
            <person name="Zhang Y.Z."/>
        </authorList>
    </citation>
    <scope>NUCLEOTIDE SEQUENCE [LARGE SCALE GENOMIC DNA]</scope>
    <source>
        <strain evidence="11">XZSJSC65771</strain>
    </source>
</reference>
<protein>
    <submittedName>
        <fullName evidence="11">Putative glycoprotein</fullName>
    </submittedName>
</protein>
<evidence type="ECO:0000259" key="10">
    <source>
        <dbReference type="Pfam" id="PF24833"/>
    </source>
</evidence>
<proteinExistence type="predicted"/>
<evidence type="ECO:0000313" key="11">
    <source>
        <dbReference type="EMBL" id="APG78856.1"/>
    </source>
</evidence>
<evidence type="ECO:0000256" key="4">
    <source>
        <dbReference type="ARBA" id="ARBA00022844"/>
    </source>
</evidence>
<dbReference type="GO" id="GO:0055036">
    <property type="term" value="C:virion membrane"/>
    <property type="evidence" value="ECO:0007669"/>
    <property type="project" value="UniProtKB-SubCell"/>
</dbReference>
<dbReference type="RefSeq" id="YP_009344988.1">
    <property type="nucleotide sequence ID" value="NC_033705.1"/>
</dbReference>
<keyword evidence="5" id="KW-0261">Viral envelope protein</keyword>
<comment type="subcellular location">
    <subcellularLocation>
        <location evidence="1">Virion membrane</location>
        <topology evidence="1">Single-pass type I membrane protein</topology>
    </subcellularLocation>
</comment>